<keyword evidence="1" id="KW-0645">Protease</keyword>
<dbReference type="InterPro" id="IPR041588">
    <property type="entry name" value="Integrase_H2C2"/>
</dbReference>
<evidence type="ECO:0000256" key="1">
    <source>
        <dbReference type="ARBA" id="ARBA00022670"/>
    </source>
</evidence>
<feature type="region of interest" description="Disordered" evidence="15">
    <location>
        <begin position="309"/>
        <end position="328"/>
    </location>
</feature>
<dbReference type="GO" id="GO:0008270">
    <property type="term" value="F:zinc ion binding"/>
    <property type="evidence" value="ECO:0007669"/>
    <property type="project" value="UniProtKB-KW"/>
</dbReference>
<dbReference type="InterPro" id="IPR043502">
    <property type="entry name" value="DNA/RNA_pol_sf"/>
</dbReference>
<evidence type="ECO:0000256" key="2">
    <source>
        <dbReference type="ARBA" id="ARBA00022679"/>
    </source>
</evidence>
<dbReference type="Pfam" id="PF17921">
    <property type="entry name" value="Integrase_H2C2"/>
    <property type="match status" value="1"/>
</dbReference>
<dbReference type="InterPro" id="IPR001969">
    <property type="entry name" value="Aspartic_peptidase_AS"/>
</dbReference>
<keyword evidence="13" id="KW-0511">Multifunctional enzyme</keyword>
<dbReference type="SUPFAM" id="SSF57756">
    <property type="entry name" value="Retrovirus zinc finger-like domains"/>
    <property type="match status" value="1"/>
</dbReference>
<keyword evidence="7" id="KW-0378">Hydrolase</keyword>
<evidence type="ECO:0000256" key="13">
    <source>
        <dbReference type="ARBA" id="ARBA00023268"/>
    </source>
</evidence>
<dbReference type="PROSITE" id="PS50878">
    <property type="entry name" value="RT_POL"/>
    <property type="match status" value="1"/>
</dbReference>
<dbReference type="FunFam" id="3.30.420.10:FF:000032">
    <property type="entry name" value="Retrovirus-related Pol polyprotein from transposon 297-like Protein"/>
    <property type="match status" value="1"/>
</dbReference>
<evidence type="ECO:0000256" key="5">
    <source>
        <dbReference type="ARBA" id="ARBA00022750"/>
    </source>
</evidence>
<evidence type="ECO:0008006" key="21">
    <source>
        <dbReference type="Google" id="ProtNLM"/>
    </source>
</evidence>
<organism evidence="19 20">
    <name type="scientific">Mucor saturninus</name>
    <dbReference type="NCBI Taxonomy" id="64648"/>
    <lineage>
        <taxon>Eukaryota</taxon>
        <taxon>Fungi</taxon>
        <taxon>Fungi incertae sedis</taxon>
        <taxon>Mucoromycota</taxon>
        <taxon>Mucoromycotina</taxon>
        <taxon>Mucoromycetes</taxon>
        <taxon>Mucorales</taxon>
        <taxon>Mucorineae</taxon>
        <taxon>Mucoraceae</taxon>
        <taxon>Mucor</taxon>
    </lineage>
</organism>
<dbReference type="InterPro" id="IPR036397">
    <property type="entry name" value="RNaseH_sf"/>
</dbReference>
<dbReference type="PROSITE" id="PS50994">
    <property type="entry name" value="INTEGRASE"/>
    <property type="match status" value="1"/>
</dbReference>
<evidence type="ECO:0000256" key="9">
    <source>
        <dbReference type="ARBA" id="ARBA00022884"/>
    </source>
</evidence>
<dbReference type="InterPro" id="IPR001584">
    <property type="entry name" value="Integrase_cat-core"/>
</dbReference>
<dbReference type="SUPFAM" id="SSF56672">
    <property type="entry name" value="DNA/RNA polymerases"/>
    <property type="match status" value="1"/>
</dbReference>
<keyword evidence="10" id="KW-0229">DNA integration</keyword>
<keyword evidence="11" id="KW-0695">RNA-directed DNA polymerase</keyword>
<dbReference type="GO" id="GO:0015074">
    <property type="term" value="P:DNA integration"/>
    <property type="evidence" value="ECO:0007669"/>
    <property type="project" value="UniProtKB-KW"/>
</dbReference>
<dbReference type="Gene3D" id="3.30.420.10">
    <property type="entry name" value="Ribonuclease H-like superfamily/Ribonuclease H"/>
    <property type="match status" value="1"/>
</dbReference>
<evidence type="ECO:0000259" key="17">
    <source>
        <dbReference type="PROSITE" id="PS50878"/>
    </source>
</evidence>
<evidence type="ECO:0000313" key="20">
    <source>
        <dbReference type="Proteomes" id="UP000603453"/>
    </source>
</evidence>
<evidence type="ECO:0000259" key="16">
    <source>
        <dbReference type="PROSITE" id="PS50158"/>
    </source>
</evidence>
<keyword evidence="3" id="KW-0548">Nucleotidyltransferase</keyword>
<evidence type="ECO:0000256" key="15">
    <source>
        <dbReference type="SAM" id="MobiDB-lite"/>
    </source>
</evidence>
<keyword evidence="4" id="KW-0540">Nuclease</keyword>
<dbReference type="CDD" id="cd00303">
    <property type="entry name" value="retropepsin_like"/>
    <property type="match status" value="1"/>
</dbReference>
<comment type="caution">
    <text evidence="19">The sequence shown here is derived from an EMBL/GenBank/DDBJ whole genome shotgun (WGS) entry which is preliminary data.</text>
</comment>
<dbReference type="CDD" id="cd09274">
    <property type="entry name" value="RNase_HI_RT_Ty3"/>
    <property type="match status" value="1"/>
</dbReference>
<dbReference type="Pfam" id="PF03732">
    <property type="entry name" value="Retrotrans_gag"/>
    <property type="match status" value="1"/>
</dbReference>
<keyword evidence="20" id="KW-1185">Reference proteome</keyword>
<dbReference type="GO" id="GO:0004519">
    <property type="term" value="F:endonuclease activity"/>
    <property type="evidence" value="ECO:0007669"/>
    <property type="project" value="UniProtKB-KW"/>
</dbReference>
<dbReference type="InterPro" id="IPR001878">
    <property type="entry name" value="Znf_CCHC"/>
</dbReference>
<dbReference type="GO" id="GO:0003723">
    <property type="term" value="F:RNA binding"/>
    <property type="evidence" value="ECO:0007669"/>
    <property type="project" value="UniProtKB-KW"/>
</dbReference>
<dbReference type="PANTHER" id="PTHR37984">
    <property type="entry name" value="PROTEIN CBG26694"/>
    <property type="match status" value="1"/>
</dbReference>
<keyword evidence="8" id="KW-0460">Magnesium</keyword>
<sequence length="1571" mass="181024">MKQDPSPELMSTAAEQQEFTEKDLRNFEVEERVQARLPAEHIKTYQAIRTVKNIPQEFRLKTTPKREEFWSKQAEEIASNLLKRMSTSDGNSEMVKMMAEAFKQAMQTQKATPKPTLKQPDCYFGERSASILDGWLYSVERYASYYGMSSEDKCSYAVNLLRRQASTWWQRLEMQDRCPKEWEAFKSRISAQFRPSHTQLSARDRLASLLQTTSVETYVNLFRDIQLEIPTMNEDEAQDRFIRGLQPDIRFHVITLQPLDLDDAVRMALAYESGRQTGFHGMYAERPVAQQYYQSNDVVPMDLDAVDGRRGFHQNRSSSNRQYNNRPAQTRSEVTCHWCEKRGHIRRNCRERIEAIRKLDEQHGRKKDFRQTQLNLTEPSDMINKEPVLPYVVVPPKTLVSVPNEEDCEFALDRRFLEELNAAIDTDLPLYMATHNGQSISVLIDSGASANYVSPRITDQIKNVERISGRPVETAGGHLTTINQKASLLLSLNGYQDTIDAYVFPTKFDLILGRTWLQKAKPVPDWQHDRWHLQQNGQEFVLSPQNTRPVQPQLHYVISAKQTQKLIKKNEAACYLVHFKGQPGEQSPDDKWNGLVKEFDDVFLEGLPGLPPDRDVQHVINTGEAEPTSKPPFKMSPRELDELKKQLKELLDLGLIRPSSSPWGAPILFVKKKDGAMRMCVDYRALNKVTIRNNHPLPRIDECLERLRGSNHFTSLDLKSGYHQVRIQPSDVPKTAFNTRYGQYEFLVLPFGLTNAPPTFQHLMNNVLGDCLDEFALVYLDDILIFSKTPEDHEKHVRHVLNRLREAKLVANLKKCEFNKQELVFLGFHVSALGILPSPDKVKAVQNWIAPTNVQEVRQFIGLAQHYRRFIPGFAGIAAPLTDLTRGVGPKRRSIVWTDECQASFELLKEKLTSAPVLLAPDMDKPFRVETDASDFGVGAVLLQQDETGTWKPLAFESKKLSKAERSYPAQERELLGILHALRSWRCLIEGKPFTVFTDHLPLKYFRSQVKPTPRLVRWISELELYDPTIEYKPGKDNNVPDVLSRIGGPESEDMAAESMEPDYLYVSQIPDESDWPKLYTHPEEEWPEDYKELLQRQRSRFVIHDQKVFRRVKFGDGFREIRYALFARRANLVDNFHKGFGHAGETTVYDLIRKRWWWPGMRTDIQDWLTKCPQCQLASNAERNIHHAPMKPLDVPPAFSRWHLDFIGELPTTINGNRWILVAVDYATNWPIARAVPDATGEAIAKFLYEEIVMRFGCPDEILTDRGANFMSKILLHYTDQIKVHHKFTSAFHPRTNGKCERLNGILKQMLRKYVHGAIHRWDEYLDTALLACRIRKHRTTGFSPFFLTYGREPRLPGDPLRPFMSADLPDDPQVLATDALTYLRNLRKAREEAESRVRTNSLQDKERWDAIMKPHSFAIGAHVLMRHENKFGLEYNWMGPYLVIDKNPDTDVYKLTTVEGIPYTSWVHADRLKLAKVDVISQTWFHPTASRAQTRRDLLAAASSPLDVSVIDDSLVARGRSTVWGGDDVVPELMSANQDDNYTEFSFENDDRIDSLLLSEDLEDISYNK</sequence>
<feature type="non-terminal residue" evidence="19">
    <location>
        <position position="1"/>
    </location>
</feature>
<reference evidence="19" key="1">
    <citation type="submission" date="2020-12" db="EMBL/GenBank/DDBJ databases">
        <title>Metabolic potential, ecology and presence of endohyphal bacteria is reflected in genomic diversity of Mucoromycotina.</title>
        <authorList>
            <person name="Muszewska A."/>
            <person name="Okrasinska A."/>
            <person name="Steczkiewicz K."/>
            <person name="Drgas O."/>
            <person name="Orlowska M."/>
            <person name="Perlinska-Lenart U."/>
            <person name="Aleksandrzak-Piekarczyk T."/>
            <person name="Szatraj K."/>
            <person name="Zielenkiewicz U."/>
            <person name="Pilsyk S."/>
            <person name="Malc E."/>
            <person name="Mieczkowski P."/>
            <person name="Kruszewska J.S."/>
            <person name="Biernat P."/>
            <person name="Pawlowska J."/>
        </authorList>
    </citation>
    <scope>NUCLEOTIDE SEQUENCE</scope>
    <source>
        <strain evidence="19">WA0000017839</strain>
    </source>
</reference>
<keyword evidence="14" id="KW-0862">Zinc</keyword>
<dbReference type="GO" id="GO:0004190">
    <property type="term" value="F:aspartic-type endopeptidase activity"/>
    <property type="evidence" value="ECO:0007669"/>
    <property type="project" value="UniProtKB-KW"/>
</dbReference>
<dbReference type="Proteomes" id="UP000603453">
    <property type="component" value="Unassembled WGS sequence"/>
</dbReference>
<dbReference type="Pfam" id="PF00665">
    <property type="entry name" value="rve"/>
    <property type="match status" value="1"/>
</dbReference>
<evidence type="ECO:0000256" key="14">
    <source>
        <dbReference type="PROSITE-ProRule" id="PRU00047"/>
    </source>
</evidence>
<protein>
    <recommendedName>
        <fullName evidence="21">Reverse transcriptase</fullName>
    </recommendedName>
</protein>
<keyword evidence="2" id="KW-0808">Transferase</keyword>
<evidence type="ECO:0000256" key="12">
    <source>
        <dbReference type="ARBA" id="ARBA00023125"/>
    </source>
</evidence>
<dbReference type="GO" id="GO:0003677">
    <property type="term" value="F:DNA binding"/>
    <property type="evidence" value="ECO:0007669"/>
    <property type="project" value="UniProtKB-KW"/>
</dbReference>
<accession>A0A8H7QFL2</accession>
<dbReference type="PROSITE" id="PS00141">
    <property type="entry name" value="ASP_PROTEASE"/>
    <property type="match status" value="1"/>
</dbReference>
<keyword evidence="9" id="KW-0694">RNA-binding</keyword>
<keyword evidence="14" id="KW-0863">Zinc-finger</keyword>
<dbReference type="PROSITE" id="PS50158">
    <property type="entry name" value="ZF_CCHC"/>
    <property type="match status" value="1"/>
</dbReference>
<dbReference type="InterPro" id="IPR043128">
    <property type="entry name" value="Rev_trsase/Diguanyl_cyclase"/>
</dbReference>
<dbReference type="InterPro" id="IPR050951">
    <property type="entry name" value="Retrovirus_Pol_polyprotein"/>
</dbReference>
<dbReference type="Pfam" id="PF17919">
    <property type="entry name" value="RT_RNaseH_2"/>
    <property type="match status" value="1"/>
</dbReference>
<keyword evidence="14" id="KW-0479">Metal-binding</keyword>
<evidence type="ECO:0000256" key="6">
    <source>
        <dbReference type="ARBA" id="ARBA00022759"/>
    </source>
</evidence>
<dbReference type="Gene3D" id="3.10.10.10">
    <property type="entry name" value="HIV Type 1 Reverse Transcriptase, subunit A, domain 1"/>
    <property type="match status" value="1"/>
</dbReference>
<dbReference type="CDD" id="cd01647">
    <property type="entry name" value="RT_LTR"/>
    <property type="match status" value="1"/>
</dbReference>
<keyword evidence="5" id="KW-0064">Aspartyl protease</keyword>
<dbReference type="EMBL" id="JAEPRD010000563">
    <property type="protein sequence ID" value="KAG2190783.1"/>
    <property type="molecule type" value="Genomic_DNA"/>
</dbReference>
<evidence type="ECO:0000256" key="10">
    <source>
        <dbReference type="ARBA" id="ARBA00022908"/>
    </source>
</evidence>
<dbReference type="PANTHER" id="PTHR37984:SF5">
    <property type="entry name" value="PROTEIN NYNRIN-LIKE"/>
    <property type="match status" value="1"/>
</dbReference>
<dbReference type="Gene3D" id="3.30.70.270">
    <property type="match status" value="2"/>
</dbReference>
<evidence type="ECO:0000256" key="11">
    <source>
        <dbReference type="ARBA" id="ARBA00022918"/>
    </source>
</evidence>
<evidence type="ECO:0000256" key="3">
    <source>
        <dbReference type="ARBA" id="ARBA00022695"/>
    </source>
</evidence>
<name>A0A8H7QFL2_9FUNG</name>
<dbReference type="Gene3D" id="1.10.340.70">
    <property type="match status" value="1"/>
</dbReference>
<feature type="domain" description="CCHC-type" evidence="16">
    <location>
        <begin position="336"/>
        <end position="351"/>
    </location>
</feature>
<keyword evidence="6" id="KW-0255">Endonuclease</keyword>
<dbReference type="FunFam" id="3.30.70.270:FF:000020">
    <property type="entry name" value="Transposon Tf2-6 polyprotein-like Protein"/>
    <property type="match status" value="1"/>
</dbReference>
<dbReference type="InterPro" id="IPR021109">
    <property type="entry name" value="Peptidase_aspartic_dom_sf"/>
</dbReference>
<gene>
    <name evidence="19" type="ORF">INT47_012934</name>
</gene>
<feature type="compositionally biased region" description="Low complexity" evidence="15">
    <location>
        <begin position="314"/>
        <end position="326"/>
    </location>
</feature>
<dbReference type="OrthoDB" id="2275801at2759"/>
<evidence type="ECO:0000256" key="8">
    <source>
        <dbReference type="ARBA" id="ARBA00022842"/>
    </source>
</evidence>
<dbReference type="InterPro" id="IPR005162">
    <property type="entry name" value="Retrotrans_gag_dom"/>
</dbReference>
<evidence type="ECO:0000313" key="19">
    <source>
        <dbReference type="EMBL" id="KAG2190783.1"/>
    </source>
</evidence>
<dbReference type="GO" id="GO:0005634">
    <property type="term" value="C:nucleus"/>
    <property type="evidence" value="ECO:0007669"/>
    <property type="project" value="UniProtKB-ARBA"/>
</dbReference>
<dbReference type="GO" id="GO:0003964">
    <property type="term" value="F:RNA-directed DNA polymerase activity"/>
    <property type="evidence" value="ECO:0007669"/>
    <property type="project" value="UniProtKB-KW"/>
</dbReference>
<dbReference type="GO" id="GO:0006508">
    <property type="term" value="P:proteolysis"/>
    <property type="evidence" value="ECO:0007669"/>
    <property type="project" value="UniProtKB-KW"/>
</dbReference>
<dbReference type="InterPro" id="IPR000477">
    <property type="entry name" value="RT_dom"/>
</dbReference>
<dbReference type="Gene3D" id="2.30.30.850">
    <property type="match status" value="1"/>
</dbReference>
<evidence type="ECO:0000256" key="7">
    <source>
        <dbReference type="ARBA" id="ARBA00022801"/>
    </source>
</evidence>
<feature type="domain" description="Reverse transcriptase" evidence="17">
    <location>
        <begin position="651"/>
        <end position="830"/>
    </location>
</feature>
<evidence type="ECO:0000259" key="18">
    <source>
        <dbReference type="PROSITE" id="PS50994"/>
    </source>
</evidence>
<dbReference type="InterPro" id="IPR012337">
    <property type="entry name" value="RNaseH-like_sf"/>
</dbReference>
<evidence type="ECO:0000256" key="4">
    <source>
        <dbReference type="ARBA" id="ARBA00022722"/>
    </source>
</evidence>
<dbReference type="SUPFAM" id="SSF50630">
    <property type="entry name" value="Acid proteases"/>
    <property type="match status" value="1"/>
</dbReference>
<dbReference type="InterPro" id="IPR036875">
    <property type="entry name" value="Znf_CCHC_sf"/>
</dbReference>
<feature type="domain" description="Integrase catalytic" evidence="18">
    <location>
        <begin position="1194"/>
        <end position="1354"/>
    </location>
</feature>
<dbReference type="Gene3D" id="2.40.70.10">
    <property type="entry name" value="Acid Proteases"/>
    <property type="match status" value="1"/>
</dbReference>
<dbReference type="SUPFAM" id="SSF53098">
    <property type="entry name" value="Ribonuclease H-like"/>
    <property type="match status" value="1"/>
</dbReference>
<dbReference type="Pfam" id="PF00078">
    <property type="entry name" value="RVT_1"/>
    <property type="match status" value="1"/>
</dbReference>
<keyword evidence="12" id="KW-0238">DNA-binding</keyword>
<proteinExistence type="predicted"/>
<dbReference type="InterPro" id="IPR041577">
    <property type="entry name" value="RT_RNaseH_2"/>
</dbReference>